<evidence type="ECO:0000256" key="3">
    <source>
        <dbReference type="ARBA" id="ARBA00022448"/>
    </source>
</evidence>
<evidence type="ECO:0000256" key="6">
    <source>
        <dbReference type="ARBA" id="ARBA00022842"/>
    </source>
</evidence>
<dbReference type="FunFam" id="1.20.58.340:FF:000004">
    <property type="entry name" value="Magnesium transport protein CorA"/>
    <property type="match status" value="1"/>
</dbReference>
<protein>
    <submittedName>
        <fullName evidence="14">Putative cation transporter</fullName>
    </submittedName>
</protein>
<evidence type="ECO:0000313" key="15">
    <source>
        <dbReference type="Proteomes" id="UP000038009"/>
    </source>
</evidence>
<feature type="transmembrane region" description="Helical" evidence="13">
    <location>
        <begin position="711"/>
        <end position="731"/>
    </location>
</feature>
<dbReference type="InterPro" id="IPR045863">
    <property type="entry name" value="CorA_TM1_TM2"/>
</dbReference>
<evidence type="ECO:0000256" key="13">
    <source>
        <dbReference type="SAM" id="Phobius"/>
    </source>
</evidence>
<proteinExistence type="inferred from homology"/>
<evidence type="ECO:0000256" key="11">
    <source>
        <dbReference type="ARBA" id="ARBA00045497"/>
    </source>
</evidence>
<dbReference type="Pfam" id="PF01544">
    <property type="entry name" value="CorA"/>
    <property type="match status" value="1"/>
</dbReference>
<reference evidence="14 15" key="1">
    <citation type="journal article" date="2015" name="PLoS Pathog.">
        <title>Leptomonas seymouri: Adaptations to the Dixenous Life Cycle Analyzed by Genome Sequencing, Transcriptome Profiling and Co-infection with Leishmania donovani.</title>
        <authorList>
            <person name="Kraeva N."/>
            <person name="Butenko A."/>
            <person name="Hlavacova J."/>
            <person name="Kostygov A."/>
            <person name="Myskova J."/>
            <person name="Grybchuk D."/>
            <person name="Lestinova T."/>
            <person name="Votypka J."/>
            <person name="Volf P."/>
            <person name="Opperdoes F."/>
            <person name="Flegontov P."/>
            <person name="Lukes J."/>
            <person name="Yurchenko V."/>
        </authorList>
    </citation>
    <scope>NUCLEOTIDE SEQUENCE [LARGE SCALE GENOMIC DNA]</scope>
    <source>
        <strain evidence="14 15">ATCC 30220</strain>
    </source>
</reference>
<evidence type="ECO:0000256" key="9">
    <source>
        <dbReference type="ARBA" id="ARBA00023136"/>
    </source>
</evidence>
<dbReference type="InterPro" id="IPR045861">
    <property type="entry name" value="CorA_cytoplasmic_dom"/>
</dbReference>
<feature type="region of interest" description="Disordered" evidence="12">
    <location>
        <begin position="1"/>
        <end position="143"/>
    </location>
</feature>
<keyword evidence="15" id="KW-1185">Reference proteome</keyword>
<comment type="function">
    <text evidence="11">Mediates influx of magnesium ions. Alternates between open and closed states. Activated by low cytoplasmic Mg(2+) levels. Inactive when cytoplasmic Mg(2+) levels are high.</text>
</comment>
<feature type="region of interest" description="Disordered" evidence="12">
    <location>
        <begin position="293"/>
        <end position="319"/>
    </location>
</feature>
<comment type="subcellular location">
    <subcellularLocation>
        <location evidence="1">Cell membrane</location>
        <topology evidence="1">Multi-pass membrane protein</topology>
    </subcellularLocation>
</comment>
<feature type="compositionally biased region" description="Low complexity" evidence="12">
    <location>
        <begin position="91"/>
        <end position="118"/>
    </location>
</feature>
<keyword evidence="8" id="KW-0406">Ion transport</keyword>
<keyword evidence="9 13" id="KW-0472">Membrane</keyword>
<gene>
    <name evidence="14" type="ORF">ABL78_2379</name>
</gene>
<keyword evidence="5 13" id="KW-0812">Transmembrane</keyword>
<dbReference type="InterPro" id="IPR002523">
    <property type="entry name" value="MgTranspt_CorA/ZnTranspt_ZntB"/>
</dbReference>
<comment type="similarity">
    <text evidence="2">Belongs to the CorA metal ion transporter (MIT) (TC 1.A.35) family.</text>
</comment>
<dbReference type="EMBL" id="LJSK01000048">
    <property type="protein sequence ID" value="KPI88483.1"/>
    <property type="molecule type" value="Genomic_DNA"/>
</dbReference>
<dbReference type="VEuPathDB" id="TriTrypDB:Lsey_0048_0030"/>
<dbReference type="PANTHER" id="PTHR46494">
    <property type="entry name" value="CORA FAMILY METAL ION TRANSPORTER (EUROFUNG)"/>
    <property type="match status" value="1"/>
</dbReference>
<dbReference type="GO" id="GO:0000287">
    <property type="term" value="F:magnesium ion binding"/>
    <property type="evidence" value="ECO:0007669"/>
    <property type="project" value="TreeGrafter"/>
</dbReference>
<name>A0A0N1PCR9_LEPSE</name>
<feature type="compositionally biased region" description="Basic and acidic residues" evidence="12">
    <location>
        <begin position="1"/>
        <end position="19"/>
    </location>
</feature>
<evidence type="ECO:0000256" key="8">
    <source>
        <dbReference type="ARBA" id="ARBA00023065"/>
    </source>
</evidence>
<keyword evidence="7 13" id="KW-1133">Transmembrane helix</keyword>
<evidence type="ECO:0000256" key="5">
    <source>
        <dbReference type="ARBA" id="ARBA00022692"/>
    </source>
</evidence>
<dbReference type="Gene3D" id="1.20.58.340">
    <property type="entry name" value="Magnesium transport protein CorA, transmembrane region"/>
    <property type="match status" value="2"/>
</dbReference>
<dbReference type="GO" id="GO:0005886">
    <property type="term" value="C:plasma membrane"/>
    <property type="evidence" value="ECO:0007669"/>
    <property type="project" value="UniProtKB-SubCell"/>
</dbReference>
<evidence type="ECO:0000256" key="7">
    <source>
        <dbReference type="ARBA" id="ARBA00022989"/>
    </source>
</evidence>
<feature type="compositionally biased region" description="Low complexity" evidence="12">
    <location>
        <begin position="293"/>
        <end position="313"/>
    </location>
</feature>
<dbReference type="OrthoDB" id="9978047at2759"/>
<dbReference type="GO" id="GO:0050897">
    <property type="term" value="F:cobalt ion binding"/>
    <property type="evidence" value="ECO:0007669"/>
    <property type="project" value="TreeGrafter"/>
</dbReference>
<organism evidence="14 15">
    <name type="scientific">Leptomonas seymouri</name>
    <dbReference type="NCBI Taxonomy" id="5684"/>
    <lineage>
        <taxon>Eukaryota</taxon>
        <taxon>Discoba</taxon>
        <taxon>Euglenozoa</taxon>
        <taxon>Kinetoplastea</taxon>
        <taxon>Metakinetoplastina</taxon>
        <taxon>Trypanosomatida</taxon>
        <taxon>Trypanosomatidae</taxon>
        <taxon>Leishmaniinae</taxon>
        <taxon>Leptomonas</taxon>
    </lineage>
</organism>
<feature type="region of interest" description="Disordered" evidence="12">
    <location>
        <begin position="221"/>
        <end position="257"/>
    </location>
</feature>
<keyword evidence="3" id="KW-0813">Transport</keyword>
<evidence type="ECO:0000313" key="14">
    <source>
        <dbReference type="EMBL" id="KPI88483.1"/>
    </source>
</evidence>
<evidence type="ECO:0000256" key="2">
    <source>
        <dbReference type="ARBA" id="ARBA00009765"/>
    </source>
</evidence>
<evidence type="ECO:0000256" key="10">
    <source>
        <dbReference type="ARBA" id="ARBA00034269"/>
    </source>
</evidence>
<evidence type="ECO:0000256" key="1">
    <source>
        <dbReference type="ARBA" id="ARBA00004651"/>
    </source>
</evidence>
<dbReference type="PANTHER" id="PTHR46494:SF1">
    <property type="entry name" value="CORA FAMILY METAL ION TRANSPORTER (EUROFUNG)"/>
    <property type="match status" value="1"/>
</dbReference>
<dbReference type="AlphaFoldDB" id="A0A0N1PCR9"/>
<dbReference type="GO" id="GO:0015095">
    <property type="term" value="F:magnesium ion transmembrane transporter activity"/>
    <property type="evidence" value="ECO:0007669"/>
    <property type="project" value="TreeGrafter"/>
</dbReference>
<comment type="caution">
    <text evidence="14">The sequence shown here is derived from an EMBL/GenBank/DDBJ whole genome shotgun (WGS) entry which is preliminary data.</text>
</comment>
<dbReference type="GO" id="GO:0015087">
    <property type="term" value="F:cobalt ion transmembrane transporter activity"/>
    <property type="evidence" value="ECO:0007669"/>
    <property type="project" value="TreeGrafter"/>
</dbReference>
<dbReference type="OMA" id="WIDISMH"/>
<feature type="transmembrane region" description="Helical" evidence="13">
    <location>
        <begin position="743"/>
        <end position="763"/>
    </location>
</feature>
<sequence length="769" mass="82817">MSSSSDDSKSEDDARDSAHRTTVPWGTLEASVENLSTPPSGGPGTAATAAAEGSGSARHAVEPVAMNTSTKINAEAEGAIEGKPDRAEPFTATSNPRSSAATTSTPSSGGDSTDGTADQTNDKHDTRADGIANTATGMPAYQGPWDDRGTGLVRHRVAQWYVPGLEREHQRVEAPTPAPPTRRPSTVAGVVSAALSGTSTKGSNQGNPVKAAEAAAAAASATLTNSKGGPQKPARGAAGGKEGEGRTPGAVGDWKGSSTSIVGTAAAATQTSVTTAEKTVTVTQSVSATAQVPLHAASPLSERAPPSRPSSSATEKELQSVAENAYGDKRKEIGAAKTAAAAASKKKEDVSNKKASREEKRGDRDDEGLPKALLTVQTRRNKRLKQLLMAGLGSNFAKAGLSNDGVRTSFSVVNYQTIKQLTGLSRIPSNVLISCMVAPENQFRWIDISMHPTATLNEYKEGLEEVLLGLGMHHSVVEDSAEPMLLPQVMVTKGCCCLLMRYAIEAPPNKQMDSFQDLTNRFTVLITKSKIITVHRTQCACVEELKLNWHQHLVGENLYKTLNTHRDVNGCYAATKDDLSTPRGLQYLLYYFVKETVGTFAQAISKCIIEFDRYEANLFNTQRNRSLMARDIYHIKRRASVYGRTLTLTQDAYSHIATAQNISSSQVGYQEIMRDLAHVESLAEELNSNADSVLQLLFQLSSYQVNELMRVLTVFSAFFIPLSFIASVYGMNFEHLPMLHNDYGGVFCATLMCMVATFIFLWFRFNRFI</sequence>
<dbReference type="SUPFAM" id="SSF144083">
    <property type="entry name" value="Magnesium transport protein CorA, transmembrane region"/>
    <property type="match status" value="1"/>
</dbReference>
<comment type="catalytic activity">
    <reaction evidence="10">
        <text>Mg(2+)(in) = Mg(2+)(out)</text>
        <dbReference type="Rhea" id="RHEA:29827"/>
        <dbReference type="ChEBI" id="CHEBI:18420"/>
    </reaction>
</comment>
<feature type="compositionally biased region" description="Low complexity" evidence="12">
    <location>
        <begin position="45"/>
        <end position="57"/>
    </location>
</feature>
<keyword evidence="4" id="KW-1003">Cell membrane</keyword>
<dbReference type="Proteomes" id="UP000038009">
    <property type="component" value="Unassembled WGS sequence"/>
</dbReference>
<dbReference type="Gene3D" id="3.30.460.20">
    <property type="entry name" value="CorA soluble domain-like"/>
    <property type="match status" value="1"/>
</dbReference>
<evidence type="ECO:0000256" key="4">
    <source>
        <dbReference type="ARBA" id="ARBA00022475"/>
    </source>
</evidence>
<feature type="compositionally biased region" description="Basic and acidic residues" evidence="12">
    <location>
        <begin position="345"/>
        <end position="369"/>
    </location>
</feature>
<evidence type="ECO:0000256" key="12">
    <source>
        <dbReference type="SAM" id="MobiDB-lite"/>
    </source>
</evidence>
<accession>A0A0N1PCR9</accession>
<feature type="region of interest" description="Disordered" evidence="12">
    <location>
        <begin position="168"/>
        <end position="188"/>
    </location>
</feature>
<feature type="region of interest" description="Disordered" evidence="12">
    <location>
        <begin position="337"/>
        <end position="373"/>
    </location>
</feature>
<dbReference type="SUPFAM" id="SSF143865">
    <property type="entry name" value="CorA soluble domain-like"/>
    <property type="match status" value="1"/>
</dbReference>
<keyword evidence="6" id="KW-0460">Magnesium</keyword>